<dbReference type="PANTHER" id="PTHR34309:SF10">
    <property type="entry name" value="SLR1406 PROTEIN"/>
    <property type="match status" value="1"/>
</dbReference>
<evidence type="ECO:0000313" key="2">
    <source>
        <dbReference type="Proteomes" id="UP001219956"/>
    </source>
</evidence>
<protein>
    <submittedName>
        <fullName evidence="1">Heme-binding protein</fullName>
    </submittedName>
</protein>
<reference evidence="1 2" key="1">
    <citation type="submission" date="2023-01" db="EMBL/GenBank/DDBJ databases">
        <title>Novel species of the genus Vogesella isolated from rivers.</title>
        <authorList>
            <person name="Lu H."/>
        </authorList>
    </citation>
    <scope>NUCLEOTIDE SEQUENCE [LARGE SCALE GENOMIC DNA]</scope>
    <source>
        <strain evidence="1 2">DC21W</strain>
    </source>
</reference>
<dbReference type="EMBL" id="JAQQLF010000009">
    <property type="protein sequence ID" value="MDC7717207.1"/>
    <property type="molecule type" value="Genomic_DNA"/>
</dbReference>
<evidence type="ECO:0000313" key="1">
    <source>
        <dbReference type="EMBL" id="MDC7717207.1"/>
    </source>
</evidence>
<accession>A0ABT5IXB5</accession>
<comment type="caution">
    <text evidence="1">The sequence shown here is derived from an EMBL/GenBank/DDBJ whole genome shotgun (WGS) entry which is preliminary data.</text>
</comment>
<dbReference type="SUPFAM" id="SSF143744">
    <property type="entry name" value="GlcG-like"/>
    <property type="match status" value="1"/>
</dbReference>
<name>A0ABT5IXB5_9NEIS</name>
<dbReference type="InterPro" id="IPR005624">
    <property type="entry name" value="PduO/GlcC-like"/>
</dbReference>
<dbReference type="PANTHER" id="PTHR34309">
    <property type="entry name" value="SLR1406 PROTEIN"/>
    <property type="match status" value="1"/>
</dbReference>
<proteinExistence type="predicted"/>
<dbReference type="Gene3D" id="3.30.450.150">
    <property type="entry name" value="Haem-degrading domain"/>
    <property type="match status" value="1"/>
</dbReference>
<dbReference type="InterPro" id="IPR052517">
    <property type="entry name" value="GlcG_carb_metab_protein"/>
</dbReference>
<gene>
    <name evidence="1" type="ORF">PQU95_08260</name>
</gene>
<dbReference type="InterPro" id="IPR038084">
    <property type="entry name" value="PduO/GlcC-like_sf"/>
</dbReference>
<dbReference type="Proteomes" id="UP001219956">
    <property type="component" value="Unassembled WGS sequence"/>
</dbReference>
<dbReference type="RefSeq" id="WP_272751561.1">
    <property type="nucleotide sequence ID" value="NZ_JAQQLF010000009.1"/>
</dbReference>
<dbReference type="Pfam" id="PF03928">
    <property type="entry name" value="HbpS-like"/>
    <property type="match status" value="1"/>
</dbReference>
<sequence>MSTPCDTSSLAYVCRSLTTAAALQAVEAAVAHGCLLGVRVNAAVVDRSGVLLAFLRCEEAPLHSVEIAMDKAYTAASFNMATEQWATRLAERSDAVRAGLYGRPRFAGFGGGLPILLGGERIGAIGVSGASEAQDVACAAAGLAAIGVEV</sequence>
<organism evidence="1 2">
    <name type="scientific">Vogesella aquatica</name>
    <dbReference type="NCBI Taxonomy" id="2984206"/>
    <lineage>
        <taxon>Bacteria</taxon>
        <taxon>Pseudomonadati</taxon>
        <taxon>Pseudomonadota</taxon>
        <taxon>Betaproteobacteria</taxon>
        <taxon>Neisseriales</taxon>
        <taxon>Chromobacteriaceae</taxon>
        <taxon>Vogesella</taxon>
    </lineage>
</organism>
<keyword evidence="2" id="KW-1185">Reference proteome</keyword>